<feature type="compositionally biased region" description="Polar residues" evidence="1">
    <location>
        <begin position="497"/>
        <end position="515"/>
    </location>
</feature>
<protein>
    <recommendedName>
        <fullName evidence="5">Lipoprotein</fullName>
    </recommendedName>
</protein>
<proteinExistence type="predicted"/>
<evidence type="ECO:0000256" key="1">
    <source>
        <dbReference type="SAM" id="MobiDB-lite"/>
    </source>
</evidence>
<feature type="region of interest" description="Disordered" evidence="1">
    <location>
        <begin position="488"/>
        <end position="515"/>
    </location>
</feature>
<accession>A0ABS8GV39</accession>
<feature type="chain" id="PRO_5046859581" description="Lipoprotein" evidence="2">
    <location>
        <begin position="26"/>
        <end position="515"/>
    </location>
</feature>
<evidence type="ECO:0008006" key="5">
    <source>
        <dbReference type="Google" id="ProtNLM"/>
    </source>
</evidence>
<dbReference type="EMBL" id="JAJGMW010000020">
    <property type="protein sequence ID" value="MCC4213859.1"/>
    <property type="molecule type" value="Genomic_DNA"/>
</dbReference>
<sequence>MKSQFAFLYKTSLFLVALVSLASCRDDFEPERSTGKLEFSRDTLYLDTVFSNIGSSTYTLKVFNRSDAFIRIPQVGLARGENSAYRLNIDGRAGKVFNEVEILPRDSIFIFIETTLDAQNNDQLIYTDQIVFDAEPYTQKVELVTLVQDAEFLFPGRNAQGIKETLQIGIDEAGEPILIEGFVLADDQLRFTNEKPYVIYGYAGIADGKTMIIEAGARLHFHDNSGIIVGNGGRIEANGSLSTDPETLENEIILEGDRLEPEYAAVPGQWGTVWFTPGSTGLLNYVTLKNSNLGILADGNTGNAEADIQLKNTQIYNSALVGLYAVTASIDAENLIVGNSGISNLWIRMGGSYSFTHSTFANYWNQSFRNTPAVQIDNFLETEDALLTSGLTKADFVNCIVYGNRSEELGLRSIEAIPFNFSFSNSLIRFDDRFGEFSALPNYDFTDTAKYQMIKRSEDPDFENTATNGYRIGLNSAARALGNATGAARVPRDISGTERNNNPDAGAYQATNLDN</sequence>
<keyword evidence="2" id="KW-0732">Signal</keyword>
<name>A0ABS8GV39_9FLAO</name>
<comment type="caution">
    <text evidence="3">The sequence shown here is derived from an EMBL/GenBank/DDBJ whole genome shotgun (WGS) entry which is preliminary data.</text>
</comment>
<organism evidence="3 4">
    <name type="scientific">Leeuwenhoekiella parthenopeia</name>
    <dbReference type="NCBI Taxonomy" id="2890320"/>
    <lineage>
        <taxon>Bacteria</taxon>
        <taxon>Pseudomonadati</taxon>
        <taxon>Bacteroidota</taxon>
        <taxon>Flavobacteriia</taxon>
        <taxon>Flavobacteriales</taxon>
        <taxon>Flavobacteriaceae</taxon>
        <taxon>Leeuwenhoekiella</taxon>
    </lineage>
</organism>
<evidence type="ECO:0000313" key="3">
    <source>
        <dbReference type="EMBL" id="MCC4213859.1"/>
    </source>
</evidence>
<reference evidence="3 4" key="1">
    <citation type="submission" date="2021-11" db="EMBL/GenBank/DDBJ databases">
        <title>Seasonal and diel survey of microbial diversity of the Tyrrhenian coast.</title>
        <authorList>
            <person name="Gattoni G."/>
            <person name="Corral P."/>
        </authorList>
    </citation>
    <scope>NUCLEOTIDE SEQUENCE [LARGE SCALE GENOMIC DNA]</scope>
    <source>
        <strain evidence="3 4">Mr9</strain>
    </source>
</reference>
<feature type="signal peptide" evidence="2">
    <location>
        <begin position="1"/>
        <end position="25"/>
    </location>
</feature>
<evidence type="ECO:0000256" key="2">
    <source>
        <dbReference type="SAM" id="SignalP"/>
    </source>
</evidence>
<evidence type="ECO:0000313" key="4">
    <source>
        <dbReference type="Proteomes" id="UP001197770"/>
    </source>
</evidence>
<keyword evidence="4" id="KW-1185">Reference proteome</keyword>
<dbReference type="PROSITE" id="PS51257">
    <property type="entry name" value="PROKAR_LIPOPROTEIN"/>
    <property type="match status" value="1"/>
</dbReference>
<dbReference type="RefSeq" id="WP_228230933.1">
    <property type="nucleotide sequence ID" value="NZ_JAJGMW010000020.1"/>
</dbReference>
<gene>
    <name evidence="3" type="ORF">LLW17_14100</name>
</gene>
<dbReference type="Proteomes" id="UP001197770">
    <property type="component" value="Unassembled WGS sequence"/>
</dbReference>